<dbReference type="PANTHER" id="PTHR35871:SF1">
    <property type="entry name" value="CXC1-LIKE CYSTEINE CLUSTER ASSOCIATED WITH KDZ TRANSPOSASES DOMAIN-CONTAINING PROTEIN"/>
    <property type="match status" value="1"/>
</dbReference>
<dbReference type="Proteomes" id="UP000054166">
    <property type="component" value="Unassembled WGS sequence"/>
</dbReference>
<organism evidence="2 3">
    <name type="scientific">Piloderma croceum (strain F 1598)</name>
    <dbReference type="NCBI Taxonomy" id="765440"/>
    <lineage>
        <taxon>Eukaryota</taxon>
        <taxon>Fungi</taxon>
        <taxon>Dikarya</taxon>
        <taxon>Basidiomycota</taxon>
        <taxon>Agaricomycotina</taxon>
        <taxon>Agaricomycetes</taxon>
        <taxon>Agaricomycetidae</taxon>
        <taxon>Atheliales</taxon>
        <taxon>Atheliaceae</taxon>
        <taxon>Piloderma</taxon>
    </lineage>
</organism>
<name>A0A0C3ASZ9_PILCF</name>
<dbReference type="OrthoDB" id="2449121at2759"/>
<feature type="region of interest" description="Disordered" evidence="1">
    <location>
        <begin position="637"/>
        <end position="680"/>
    </location>
</feature>
<sequence>MPHSGSAYNPSEDEVSSDESVTATKKLYAKKLSGHLKAQLGKQSRPVVYTGDSRATKFRHKASWKKAAKGCDTINAFFPAAHRSPSPNLQLMSDSENIVEDLEIDPVYELIVENGFDLLNFCIEQLETESTEHETGSFDVDEEELEIAEYESHQVMMEDEVDATEPMFNAAEIIAAREWLDIDDNDCLQSSKDILEIVKTCLKAVKKLKTGRTIKMMTQLVAVTEYVKLRAHYQTHAKCSQPCLSASLAIARRMGKGGYFACQIRRNERYLLQHQQLPPSKAGAYHGQYTLLDNENVLHTVQRYLTAQDLGTITPHQLCRNVNDVILPALDMTGHNSYISERTAINWLKKLGYVCKDVRKGIYHDGHERPDVVEAHQKFLAQMKDYERLMCKYDDVTMEPIPPVLAPGEREHVLVPQDECIVNVNEGPQRCWLKGDQQPLKKKGNGRAIHICGWVCETTGHLRLSDEQVAAQSELPEAQRLKVTNSRKIIYPGKNHDGWWDLKQLMDQMTHAIDIFEHLHPDKVAIWLFDCSSAHEGLAEDALNVNNMNVNPGGKQQHLRTMTIPANNPPPKPGRSDTRGQLQDMVYPADHPDPNLRGLAKGMKAVLQERESVWDELVANCNGRVVGKCKECSKSQAKRDAERRVAEAEAMGQEDTLADDDVMQAQEAAPTPVSDWCSLH</sequence>
<dbReference type="PANTHER" id="PTHR35871">
    <property type="entry name" value="EXPRESSED PROTEIN"/>
    <property type="match status" value="1"/>
</dbReference>
<evidence type="ECO:0000256" key="1">
    <source>
        <dbReference type="SAM" id="MobiDB-lite"/>
    </source>
</evidence>
<evidence type="ECO:0000313" key="3">
    <source>
        <dbReference type="Proteomes" id="UP000054166"/>
    </source>
</evidence>
<keyword evidence="3" id="KW-1185">Reference proteome</keyword>
<feature type="compositionally biased region" description="Basic and acidic residues" evidence="1">
    <location>
        <begin position="637"/>
        <end position="647"/>
    </location>
</feature>
<feature type="region of interest" description="Disordered" evidence="1">
    <location>
        <begin position="1"/>
        <end position="20"/>
    </location>
</feature>
<dbReference type="EMBL" id="KN833028">
    <property type="protein sequence ID" value="KIM77078.1"/>
    <property type="molecule type" value="Genomic_DNA"/>
</dbReference>
<proteinExistence type="predicted"/>
<reference evidence="3" key="2">
    <citation type="submission" date="2015-01" db="EMBL/GenBank/DDBJ databases">
        <title>Evolutionary Origins and Diversification of the Mycorrhizal Mutualists.</title>
        <authorList>
            <consortium name="DOE Joint Genome Institute"/>
            <consortium name="Mycorrhizal Genomics Consortium"/>
            <person name="Kohler A."/>
            <person name="Kuo A."/>
            <person name="Nagy L.G."/>
            <person name="Floudas D."/>
            <person name="Copeland A."/>
            <person name="Barry K.W."/>
            <person name="Cichocki N."/>
            <person name="Veneault-Fourrey C."/>
            <person name="LaButti K."/>
            <person name="Lindquist E.A."/>
            <person name="Lipzen A."/>
            <person name="Lundell T."/>
            <person name="Morin E."/>
            <person name="Murat C."/>
            <person name="Riley R."/>
            <person name="Ohm R."/>
            <person name="Sun H."/>
            <person name="Tunlid A."/>
            <person name="Henrissat B."/>
            <person name="Grigoriev I.V."/>
            <person name="Hibbett D.S."/>
            <person name="Martin F."/>
        </authorList>
    </citation>
    <scope>NUCLEOTIDE SEQUENCE [LARGE SCALE GENOMIC DNA]</scope>
    <source>
        <strain evidence="3">F 1598</strain>
    </source>
</reference>
<reference evidence="2 3" key="1">
    <citation type="submission" date="2014-04" db="EMBL/GenBank/DDBJ databases">
        <authorList>
            <consortium name="DOE Joint Genome Institute"/>
            <person name="Kuo A."/>
            <person name="Tarkka M."/>
            <person name="Buscot F."/>
            <person name="Kohler A."/>
            <person name="Nagy L.G."/>
            <person name="Floudas D."/>
            <person name="Copeland A."/>
            <person name="Barry K.W."/>
            <person name="Cichocki N."/>
            <person name="Veneault-Fourrey C."/>
            <person name="LaButti K."/>
            <person name="Lindquist E.A."/>
            <person name="Lipzen A."/>
            <person name="Lundell T."/>
            <person name="Morin E."/>
            <person name="Murat C."/>
            <person name="Sun H."/>
            <person name="Tunlid A."/>
            <person name="Henrissat B."/>
            <person name="Grigoriev I.V."/>
            <person name="Hibbett D.S."/>
            <person name="Martin F."/>
            <person name="Nordberg H.P."/>
            <person name="Cantor M.N."/>
            <person name="Hua S.X."/>
        </authorList>
    </citation>
    <scope>NUCLEOTIDE SEQUENCE [LARGE SCALE GENOMIC DNA]</scope>
    <source>
        <strain evidence="2 3">F 1598</strain>
    </source>
</reference>
<dbReference type="HOGENOM" id="CLU_005726_6_1_1"/>
<gene>
    <name evidence="2" type="ORF">PILCRDRAFT_12264</name>
</gene>
<evidence type="ECO:0000313" key="2">
    <source>
        <dbReference type="EMBL" id="KIM77078.1"/>
    </source>
</evidence>
<protein>
    <recommendedName>
        <fullName evidence="4">DDE-1 domain-containing protein</fullName>
    </recommendedName>
</protein>
<accession>A0A0C3ASZ9</accession>
<evidence type="ECO:0008006" key="4">
    <source>
        <dbReference type="Google" id="ProtNLM"/>
    </source>
</evidence>
<dbReference type="AlphaFoldDB" id="A0A0C3ASZ9"/>
<dbReference type="InParanoid" id="A0A0C3ASZ9"/>